<reference evidence="1 2" key="1">
    <citation type="submission" date="2015-07" db="EMBL/GenBank/DDBJ databases">
        <authorList>
            <consortium name="Pathogen Informatics"/>
        </authorList>
    </citation>
    <scope>NUCLEOTIDE SEQUENCE [LARGE SCALE GENOMIC DNA]</scope>
    <source>
        <strain evidence="1 2">A316</strain>
    </source>
</reference>
<gene>
    <name evidence="1" type="ORF">ERS013200_03155</name>
</gene>
<accession>A0A655XSS3</accession>
<dbReference type="Proteomes" id="UP000041770">
    <property type="component" value="Unassembled WGS sequence"/>
</dbReference>
<dbReference type="AlphaFoldDB" id="A0A655XSS3"/>
<organism evidence="1 2">
    <name type="scientific">Vibrio cholerae</name>
    <dbReference type="NCBI Taxonomy" id="666"/>
    <lineage>
        <taxon>Bacteria</taxon>
        <taxon>Pseudomonadati</taxon>
        <taxon>Pseudomonadota</taxon>
        <taxon>Gammaproteobacteria</taxon>
        <taxon>Vibrionales</taxon>
        <taxon>Vibrionaceae</taxon>
        <taxon>Vibrio</taxon>
    </lineage>
</organism>
<sequence>MTVVMIHHITRGKHTLNAGLGCITFKARFDDYVAVFHFKLTFENLRVWLMTNGNEYPHHIQVFRHI</sequence>
<evidence type="ECO:0000313" key="1">
    <source>
        <dbReference type="EMBL" id="CSD09846.1"/>
    </source>
</evidence>
<proteinExistence type="predicted"/>
<evidence type="ECO:0000313" key="2">
    <source>
        <dbReference type="Proteomes" id="UP000041770"/>
    </source>
</evidence>
<dbReference type="EMBL" id="CWQY01000027">
    <property type="protein sequence ID" value="CSD09846.1"/>
    <property type="molecule type" value="Genomic_DNA"/>
</dbReference>
<protein>
    <submittedName>
        <fullName evidence="1">Uncharacterized protein</fullName>
    </submittedName>
</protein>
<name>A0A655XSS3_VIBCL</name>